<dbReference type="AlphaFoldDB" id="A0AAW0CJF6"/>
<evidence type="ECO:0000313" key="3">
    <source>
        <dbReference type="EMBL" id="KAK7038972.1"/>
    </source>
</evidence>
<sequence>MQRAARHDHRFLAGTGRPYPHPDVDTDEETERNTALNATPRRRRRRKSSKKKSQKAPAVILHPALEGKGWGTAGEKLAYPDPSWARSFKNEPWKTDYSYRGWMNQQGFYTPQPAPPPYATCSGSVYNVPLPACSDLAPNPLHVNPVLGGTATRIFTPAPAPAPAFSDFAPNPLHVNPVLGGGIATRVFTPAPAPFPSRPNSVFVPVPPPSMNVAPAPQTSAVLAPPLPKPTCLKRLLPARSTPFDDIPKPVYGPPPPTYRPDFKCDKPSLLTKIWMDNGVSLSSIKLHPFLRYKSRYDYNISSDLRNPFWGTNLIRHDQHRDLSFADVHQLATEPTSRFMRLYHPLLPWYIDVSADDPSGITVKRVMETLVCDLSRVVLQSEVFNEKVTADERERIFVAQKGRCDGVMRRMDFLMNRSVFNGLERGKDGMWLIKTSRIDARR</sequence>
<proteinExistence type="predicted"/>
<reference evidence="3 4" key="1">
    <citation type="submission" date="2024-01" db="EMBL/GenBank/DDBJ databases">
        <title>A draft genome for a cacao thread blight-causing isolate of Paramarasmius palmivorus.</title>
        <authorList>
            <person name="Baruah I.K."/>
            <person name="Bukari Y."/>
            <person name="Amoako-Attah I."/>
            <person name="Meinhardt L.W."/>
            <person name="Bailey B.A."/>
            <person name="Cohen S.P."/>
        </authorList>
    </citation>
    <scope>NUCLEOTIDE SEQUENCE [LARGE SCALE GENOMIC DNA]</scope>
    <source>
        <strain evidence="3 4">GH-12</strain>
    </source>
</reference>
<dbReference type="EMBL" id="JAYKXP010000041">
    <property type="protein sequence ID" value="KAK7038972.1"/>
    <property type="molecule type" value="Genomic_DNA"/>
</dbReference>
<feature type="compositionally biased region" description="Basic residues" evidence="1">
    <location>
        <begin position="40"/>
        <end position="54"/>
    </location>
</feature>
<keyword evidence="4" id="KW-1185">Reference proteome</keyword>
<evidence type="ECO:0000256" key="1">
    <source>
        <dbReference type="SAM" id="MobiDB-lite"/>
    </source>
</evidence>
<gene>
    <name evidence="3" type="ORF">VNI00_010364</name>
</gene>
<dbReference type="InterPro" id="IPR046522">
    <property type="entry name" value="DUF6699"/>
</dbReference>
<dbReference type="Proteomes" id="UP001383192">
    <property type="component" value="Unassembled WGS sequence"/>
</dbReference>
<dbReference type="Pfam" id="PF20415">
    <property type="entry name" value="DUF6699"/>
    <property type="match status" value="1"/>
</dbReference>
<evidence type="ECO:0000259" key="2">
    <source>
        <dbReference type="Pfam" id="PF20415"/>
    </source>
</evidence>
<accession>A0AAW0CJF6</accession>
<name>A0AAW0CJF6_9AGAR</name>
<feature type="region of interest" description="Disordered" evidence="1">
    <location>
        <begin position="1"/>
        <end position="58"/>
    </location>
</feature>
<feature type="domain" description="DUF6699" evidence="2">
    <location>
        <begin position="315"/>
        <end position="429"/>
    </location>
</feature>
<evidence type="ECO:0000313" key="4">
    <source>
        <dbReference type="Proteomes" id="UP001383192"/>
    </source>
</evidence>
<organism evidence="3 4">
    <name type="scientific">Paramarasmius palmivorus</name>
    <dbReference type="NCBI Taxonomy" id="297713"/>
    <lineage>
        <taxon>Eukaryota</taxon>
        <taxon>Fungi</taxon>
        <taxon>Dikarya</taxon>
        <taxon>Basidiomycota</taxon>
        <taxon>Agaricomycotina</taxon>
        <taxon>Agaricomycetes</taxon>
        <taxon>Agaricomycetidae</taxon>
        <taxon>Agaricales</taxon>
        <taxon>Marasmiineae</taxon>
        <taxon>Marasmiaceae</taxon>
        <taxon>Paramarasmius</taxon>
    </lineage>
</organism>
<comment type="caution">
    <text evidence="3">The sequence shown here is derived from an EMBL/GenBank/DDBJ whole genome shotgun (WGS) entry which is preliminary data.</text>
</comment>
<protein>
    <recommendedName>
        <fullName evidence="2">DUF6699 domain-containing protein</fullName>
    </recommendedName>
</protein>